<reference evidence="2 3" key="1">
    <citation type="journal article" date="2010" name="PLoS ONE">
        <title>The glycobiome of the rumen bacterium Butyrivibrio proteoclasticus B316(T) highlights adaptation to a polysaccharide-rich environment.</title>
        <authorList>
            <person name="Kelly W.J."/>
            <person name="Leahy S.C."/>
            <person name="Altermann E."/>
            <person name="Yeoman C.J."/>
            <person name="Dunne J.C."/>
            <person name="Kong Z."/>
            <person name="Pacheco D.M."/>
            <person name="Li D."/>
            <person name="Noel S.J."/>
            <person name="Moon C.D."/>
            <person name="Cookson A.L."/>
            <person name="Attwood G.T."/>
        </authorList>
    </citation>
    <scope>NUCLEOTIDE SEQUENCE [LARGE SCALE GENOMIC DNA]</scope>
    <source>
        <strain evidence="3">ATCC 51982 / DSM 14932 / B316</strain>
    </source>
</reference>
<accession>E0S0H3</accession>
<proteinExistence type="predicted"/>
<keyword evidence="3" id="KW-1185">Reference proteome</keyword>
<dbReference type="SUPFAM" id="SSF53448">
    <property type="entry name" value="Nucleotide-diphospho-sugar transferases"/>
    <property type="match status" value="1"/>
</dbReference>
<dbReference type="PANTHER" id="PTHR43179">
    <property type="entry name" value="RHAMNOSYLTRANSFERASE WBBL"/>
    <property type="match status" value="1"/>
</dbReference>
<sequence length="704" mass="80242">MLKDIAKSVLVGKRVKKYNRIVKAKSSAYDKWQKTIEKEPVIRAEAPVSYETLETGEIVPHKLPEPKIKVIPYAKVWEVSDDKSDDNVVYLFVSPKGKLTKRATEVVKQYFIAHPEHNVVYGDEDETGKGGKYIHPFFKPDWSPDSYLNAFYIGSFFACRSQTLHGAGSEYDNAVRMLGGTSNKKNSPEQVGLEASLLSADVLFCMLAIHEHAFAKRTGVEFPIGHIREVLFHRNPEQDVFYGRNFHNSRHMLLKPTTVSIVIPSKDHPEVLKRCLESIVETTSDKDNITYDIVVLDNGSEAKNRVRYGVFIGKIPAKNGLTKINYLYKLEEFNFSAMCNKGAKNTRGDYLLFLNDDIECVKDGWLRELVSQAQLKHVGAVGAKLIYPDTDLIQHAGIANVRRGPVHKLQKMHDNKSHYFGYNRGIHNNIGVTAACLLISRQKFNAIGGFPEELKVAFNDVDFCYSLFEKGYYNVCCNHIYLRHHESLSRGLDNLDPKKMERLAVEGDTLMRRHAYLYNEDPFYSPHLTEDETISAIIPREDYVPVEDIAYSNVTIHDKGIRGAREDQCLRVGCEYNGSLDNWLYGVTAEGQDEGYYLKGYSFVIGSDNALFDKKLLLRKVERNESGAGPIGPKVYSFPIYTWYRPDIRVRLQDQVNVDLTGYKLKIKKEVLEPGFYQIGMLAIDRTSRLKLVNWVPNILHVKR</sequence>
<dbReference type="CAZy" id="GT2">
    <property type="family name" value="Glycosyltransferase Family 2"/>
</dbReference>
<feature type="domain" description="Glycosyltransferase 2-like" evidence="1">
    <location>
        <begin position="260"/>
        <end position="429"/>
    </location>
</feature>
<dbReference type="Gene3D" id="3.90.550.10">
    <property type="entry name" value="Spore Coat Polysaccharide Biosynthesis Protein SpsA, Chain A"/>
    <property type="match status" value="1"/>
</dbReference>
<dbReference type="EMBL" id="CP001810">
    <property type="protein sequence ID" value="ADL33298.1"/>
    <property type="molecule type" value="Genomic_DNA"/>
</dbReference>
<dbReference type="RefSeq" id="WP_013279955.1">
    <property type="nucleotide sequence ID" value="NC_014387.1"/>
</dbReference>
<dbReference type="eggNOG" id="COG1216">
    <property type="taxonomic scope" value="Bacteria"/>
</dbReference>
<dbReference type="PANTHER" id="PTHR43179:SF7">
    <property type="entry name" value="RHAMNOSYLTRANSFERASE WBBL"/>
    <property type="match status" value="1"/>
</dbReference>
<dbReference type="KEGG" id="bpb:bpr_I0552"/>
<dbReference type="InterPro" id="IPR029044">
    <property type="entry name" value="Nucleotide-diphossugar_trans"/>
</dbReference>
<dbReference type="HOGENOM" id="CLU_005003_2_2_9"/>
<organism evidence="2 3">
    <name type="scientific">Butyrivibrio proteoclasticus (strain ATCC 51982 / DSM 14932 / B316)</name>
    <name type="common">Clostridium proteoclasticum</name>
    <dbReference type="NCBI Taxonomy" id="515622"/>
    <lineage>
        <taxon>Bacteria</taxon>
        <taxon>Bacillati</taxon>
        <taxon>Bacillota</taxon>
        <taxon>Clostridia</taxon>
        <taxon>Lachnospirales</taxon>
        <taxon>Lachnospiraceae</taxon>
        <taxon>Butyrivibrio</taxon>
    </lineage>
</organism>
<name>E0S0H3_BUTPB</name>
<dbReference type="Pfam" id="PF00535">
    <property type="entry name" value="Glycos_transf_2"/>
    <property type="match status" value="1"/>
</dbReference>
<dbReference type="AlphaFoldDB" id="E0S0H3"/>
<evidence type="ECO:0000313" key="2">
    <source>
        <dbReference type="EMBL" id="ADL33298.1"/>
    </source>
</evidence>
<evidence type="ECO:0000313" key="3">
    <source>
        <dbReference type="Proteomes" id="UP000001299"/>
    </source>
</evidence>
<dbReference type="Proteomes" id="UP000001299">
    <property type="component" value="Chromosome 1"/>
</dbReference>
<protein>
    <submittedName>
        <fullName evidence="2">Glycosyl transferase GT2 family</fullName>
    </submittedName>
</protein>
<dbReference type="GO" id="GO:0016740">
    <property type="term" value="F:transferase activity"/>
    <property type="evidence" value="ECO:0007669"/>
    <property type="project" value="UniProtKB-KW"/>
</dbReference>
<keyword evidence="2" id="KW-0808">Transferase</keyword>
<evidence type="ECO:0000259" key="1">
    <source>
        <dbReference type="Pfam" id="PF00535"/>
    </source>
</evidence>
<dbReference type="InterPro" id="IPR001173">
    <property type="entry name" value="Glyco_trans_2-like"/>
</dbReference>
<dbReference type="STRING" id="515622.bpr_I0552"/>
<gene>
    <name evidence="2" type="ordered locus">bpr_I0552</name>
</gene>